<proteinExistence type="inferred from homology"/>
<evidence type="ECO:0000256" key="8">
    <source>
        <dbReference type="ARBA" id="ARBA00023242"/>
    </source>
</evidence>
<evidence type="ECO:0000256" key="3">
    <source>
        <dbReference type="ARBA" id="ARBA00022473"/>
    </source>
</evidence>
<dbReference type="PROSITE" id="PS50071">
    <property type="entry name" value="HOMEOBOX_2"/>
    <property type="match status" value="1"/>
</dbReference>
<dbReference type="CDD" id="cd00086">
    <property type="entry name" value="homeodomain"/>
    <property type="match status" value="1"/>
</dbReference>
<dbReference type="GO" id="GO:0000981">
    <property type="term" value="F:DNA-binding transcription factor activity, RNA polymerase II-specific"/>
    <property type="evidence" value="ECO:0007669"/>
    <property type="project" value="TreeGrafter"/>
</dbReference>
<dbReference type="PROSITE" id="PS51057">
    <property type="entry name" value="PAIRED_2"/>
    <property type="match status" value="1"/>
</dbReference>
<keyword evidence="3" id="KW-0217">Developmental protein</keyword>
<accession>A0A818GU52</accession>
<evidence type="ECO:0000259" key="12">
    <source>
        <dbReference type="PROSITE" id="PS50071"/>
    </source>
</evidence>
<dbReference type="PROSITE" id="PS00034">
    <property type="entry name" value="PAIRED_1"/>
    <property type="match status" value="1"/>
</dbReference>
<reference evidence="15" key="1">
    <citation type="submission" date="2021-02" db="EMBL/GenBank/DDBJ databases">
        <authorList>
            <person name="Nowell W R."/>
        </authorList>
    </citation>
    <scope>NUCLEOTIDE SEQUENCE</scope>
</reference>
<comment type="subcellular location">
    <subcellularLocation>
        <location evidence="1 9 10">Nucleus</location>
    </subcellularLocation>
</comment>
<dbReference type="InterPro" id="IPR043565">
    <property type="entry name" value="PAX_fam"/>
</dbReference>
<dbReference type="AlphaFoldDB" id="A0A818GU52"/>
<evidence type="ECO:0000256" key="4">
    <source>
        <dbReference type="ARBA" id="ARBA00022724"/>
    </source>
</evidence>
<evidence type="ECO:0000256" key="1">
    <source>
        <dbReference type="ARBA" id="ARBA00004123"/>
    </source>
</evidence>
<feature type="region of interest" description="Disordered" evidence="11">
    <location>
        <begin position="146"/>
        <end position="203"/>
    </location>
</feature>
<dbReference type="Gene3D" id="1.10.10.10">
    <property type="entry name" value="Winged helix-like DNA-binding domain superfamily/Winged helix DNA-binding domain"/>
    <property type="match status" value="2"/>
</dbReference>
<evidence type="ECO:0000313" key="16">
    <source>
        <dbReference type="Proteomes" id="UP000663844"/>
    </source>
</evidence>
<keyword evidence="7" id="KW-0804">Transcription</keyword>
<dbReference type="SMART" id="SM00351">
    <property type="entry name" value="PAX"/>
    <property type="match status" value="1"/>
</dbReference>
<evidence type="ECO:0000256" key="6">
    <source>
        <dbReference type="ARBA" id="ARBA00023125"/>
    </source>
</evidence>
<dbReference type="PANTHER" id="PTHR45636">
    <property type="entry name" value="PAIRED BOX PROTEIN PAX-6-RELATED-RELATED"/>
    <property type="match status" value="1"/>
</dbReference>
<dbReference type="InterPro" id="IPR036388">
    <property type="entry name" value="WH-like_DNA-bd_sf"/>
</dbReference>
<dbReference type="InterPro" id="IPR001356">
    <property type="entry name" value="HD"/>
</dbReference>
<dbReference type="SMART" id="SM00389">
    <property type="entry name" value="HOX"/>
    <property type="match status" value="1"/>
</dbReference>
<comment type="caution">
    <text evidence="15">The sequence shown here is derived from an EMBL/GenBank/DDBJ whole genome shotgun (WGS) entry which is preliminary data.</text>
</comment>
<keyword evidence="8 9" id="KW-0539">Nucleus</keyword>
<evidence type="ECO:0000313" key="14">
    <source>
        <dbReference type="EMBL" id="CAF0956872.1"/>
    </source>
</evidence>
<dbReference type="Pfam" id="PF00292">
    <property type="entry name" value="PAX"/>
    <property type="match status" value="1"/>
</dbReference>
<evidence type="ECO:0000256" key="5">
    <source>
        <dbReference type="ARBA" id="ARBA00023015"/>
    </source>
</evidence>
<dbReference type="EMBL" id="CAJOAZ010000031">
    <property type="protein sequence ID" value="CAF3497702.1"/>
    <property type="molecule type" value="Genomic_DNA"/>
</dbReference>
<evidence type="ECO:0000256" key="10">
    <source>
        <dbReference type="RuleBase" id="RU000682"/>
    </source>
</evidence>
<protein>
    <submittedName>
        <fullName evidence="15">Uncharacterized protein</fullName>
    </submittedName>
</protein>
<feature type="DNA-binding region" description="Homeobox" evidence="9">
    <location>
        <begin position="252"/>
        <end position="302"/>
    </location>
</feature>
<dbReference type="Proteomes" id="UP000663845">
    <property type="component" value="Unassembled WGS sequence"/>
</dbReference>
<dbReference type="InterPro" id="IPR001523">
    <property type="entry name" value="Paired_dom"/>
</dbReference>
<feature type="domain" description="Paired" evidence="13">
    <location>
        <begin position="18"/>
        <end position="144"/>
    </location>
</feature>
<keyword evidence="6 9" id="KW-0238">DNA-binding</keyword>
<dbReference type="PRINTS" id="PR00027">
    <property type="entry name" value="PAIREDBOX"/>
</dbReference>
<dbReference type="EMBL" id="CAJNOG010000110">
    <property type="protein sequence ID" value="CAF0956872.1"/>
    <property type="molecule type" value="Genomic_DNA"/>
</dbReference>
<name>A0A818GU52_9BILA</name>
<dbReference type="FunFam" id="1.10.10.10:FF:000003">
    <property type="entry name" value="Paired box protein Pax-6"/>
    <property type="match status" value="1"/>
</dbReference>
<feature type="compositionally biased region" description="Polar residues" evidence="11">
    <location>
        <begin position="188"/>
        <end position="203"/>
    </location>
</feature>
<evidence type="ECO:0000256" key="2">
    <source>
        <dbReference type="ARBA" id="ARBA00005733"/>
    </source>
</evidence>
<dbReference type="SUPFAM" id="SSF46689">
    <property type="entry name" value="Homeodomain-like"/>
    <property type="match status" value="2"/>
</dbReference>
<evidence type="ECO:0000313" key="15">
    <source>
        <dbReference type="EMBL" id="CAF3497702.1"/>
    </source>
</evidence>
<evidence type="ECO:0000256" key="7">
    <source>
        <dbReference type="ARBA" id="ARBA00023163"/>
    </source>
</evidence>
<dbReference type="FunFam" id="1.10.10.10:FF:000013">
    <property type="entry name" value="Paired box 8 isoform 1"/>
    <property type="match status" value="1"/>
</dbReference>
<comment type="similarity">
    <text evidence="2">Belongs to the paired homeobox family.</text>
</comment>
<feature type="domain" description="Homeobox" evidence="12">
    <location>
        <begin position="250"/>
        <end position="301"/>
    </location>
</feature>
<keyword evidence="4" id="KW-0563">Paired box</keyword>
<evidence type="ECO:0000259" key="13">
    <source>
        <dbReference type="PROSITE" id="PS51057"/>
    </source>
</evidence>
<dbReference type="GO" id="GO:0005634">
    <property type="term" value="C:nucleus"/>
    <property type="evidence" value="ECO:0007669"/>
    <property type="project" value="UniProtKB-SubCell"/>
</dbReference>
<dbReference type="Gene3D" id="1.10.10.60">
    <property type="entry name" value="Homeodomain-like"/>
    <property type="match status" value="1"/>
</dbReference>
<keyword evidence="5" id="KW-0805">Transcription regulation</keyword>
<keyword evidence="9 10" id="KW-0371">Homeobox</keyword>
<feature type="compositionally biased region" description="Basic residues" evidence="11">
    <location>
        <begin position="221"/>
        <end position="237"/>
    </location>
</feature>
<dbReference type="Pfam" id="PF00046">
    <property type="entry name" value="Homeodomain"/>
    <property type="match status" value="1"/>
</dbReference>
<gene>
    <name evidence="14" type="ORF">JYZ213_LOCUS13614</name>
    <name evidence="15" type="ORF">OXD698_LOCUS1125</name>
</gene>
<dbReference type="InterPro" id="IPR009057">
    <property type="entry name" value="Homeodomain-like_sf"/>
</dbReference>
<dbReference type="InterPro" id="IPR043182">
    <property type="entry name" value="PAIRED_DNA-bd_dom"/>
</dbReference>
<evidence type="ECO:0000256" key="9">
    <source>
        <dbReference type="PROSITE-ProRule" id="PRU00108"/>
    </source>
</evidence>
<evidence type="ECO:0000256" key="11">
    <source>
        <dbReference type="SAM" id="MobiDB-lite"/>
    </source>
</evidence>
<sequence>MFPFNQFVAAQYRYSKFGHGGINQLGGVFVNGRPLPDLVRQSIVDLAKQGVRPCDISRQLRVSHGCVSKILGRYHETGSIRPGIIGGSKPKVATPKVVDAISNYKSQAPTMFAWEIRERLIADGICDSDKVPSVSSINRIVRNRGSLNDNTKLNNHNTNSSPTTSNETTTTTPNLVNGTTSNEDDSRSLATGASSSPNGYSIHSLLNHSQYNLHANEYSTKRSHHHHHHHHHHHGSRTNHPIEMHDQKHFSAEQIDFLDKFFKDNPWADNAQIESIVKATGLTESIIKAYIDQRRAKWNAMYTSNNYLNYNPNDFSTDLSAQSSFHNVNQQFIGNNSMKNEFDITSTQSNEIFCSSSTSYPTPPTAPSFSIPAHTSDYYSSYPYSTDWRYSTFPNFNRDIHQYYPSYVCDSSLKSELIPFK</sequence>
<feature type="region of interest" description="Disordered" evidence="11">
    <location>
        <begin position="220"/>
        <end position="241"/>
    </location>
</feature>
<dbReference type="CDD" id="cd00131">
    <property type="entry name" value="PAX"/>
    <property type="match status" value="1"/>
</dbReference>
<dbReference type="Proteomes" id="UP000663844">
    <property type="component" value="Unassembled WGS sequence"/>
</dbReference>
<feature type="compositionally biased region" description="Low complexity" evidence="11">
    <location>
        <begin position="146"/>
        <end position="181"/>
    </location>
</feature>
<organism evidence="15 16">
    <name type="scientific">Adineta steineri</name>
    <dbReference type="NCBI Taxonomy" id="433720"/>
    <lineage>
        <taxon>Eukaryota</taxon>
        <taxon>Metazoa</taxon>
        <taxon>Spiralia</taxon>
        <taxon>Gnathifera</taxon>
        <taxon>Rotifera</taxon>
        <taxon>Eurotatoria</taxon>
        <taxon>Bdelloidea</taxon>
        <taxon>Adinetida</taxon>
        <taxon>Adinetidae</taxon>
        <taxon>Adineta</taxon>
    </lineage>
</organism>
<dbReference type="GO" id="GO:0000978">
    <property type="term" value="F:RNA polymerase II cis-regulatory region sequence-specific DNA binding"/>
    <property type="evidence" value="ECO:0007669"/>
    <property type="project" value="TreeGrafter"/>
</dbReference>